<accession>A0A6C0CTC8</accession>
<evidence type="ECO:0000313" key="1">
    <source>
        <dbReference type="EMBL" id="QHT07130.1"/>
    </source>
</evidence>
<reference evidence="1" key="1">
    <citation type="journal article" date="2020" name="Nature">
        <title>Giant virus diversity and host interactions through global metagenomics.</title>
        <authorList>
            <person name="Schulz F."/>
            <person name="Roux S."/>
            <person name="Paez-Espino D."/>
            <person name="Jungbluth S."/>
            <person name="Walsh D.A."/>
            <person name="Denef V.J."/>
            <person name="McMahon K.D."/>
            <person name="Konstantinidis K.T."/>
            <person name="Eloe-Fadrosh E.A."/>
            <person name="Kyrpides N.C."/>
            <person name="Woyke T."/>
        </authorList>
    </citation>
    <scope>NUCLEOTIDE SEQUENCE</scope>
    <source>
        <strain evidence="1">GVMAG-M-3300021962-46</strain>
    </source>
</reference>
<name>A0A6C0CTC8_9ZZZZ</name>
<sequence length="146" mass="16714">MGHDRMDINDNIMIEYHGTAKRLSAVGAYTAFSDVFYIEVLADEHNEKALIYRLTTLDEAGYMRGTWRTDTVPDVILKIVKFLILLGSEVCNGILYGPHLARLDFTQGVRNLDIGTNLFENKTVDYNLHVDDGIEKELVWIERFLC</sequence>
<organism evidence="1">
    <name type="scientific">viral metagenome</name>
    <dbReference type="NCBI Taxonomy" id="1070528"/>
    <lineage>
        <taxon>unclassified sequences</taxon>
        <taxon>metagenomes</taxon>
        <taxon>organismal metagenomes</taxon>
    </lineage>
</organism>
<dbReference type="EMBL" id="MN739479">
    <property type="protein sequence ID" value="QHT07130.1"/>
    <property type="molecule type" value="Genomic_DNA"/>
</dbReference>
<protein>
    <submittedName>
        <fullName evidence="1">Uncharacterized protein</fullName>
    </submittedName>
</protein>
<proteinExistence type="predicted"/>
<dbReference type="AlphaFoldDB" id="A0A6C0CTC8"/>